<sequence length="492" mass="54787">MSGRPAMRSPMRTGSVAQGVLERPSITSAAWAVLDVVTTLVACMIATRFRLDVADPGSAMSSEGLLSGLWSTFGAYMAWFAVCLVFFTRSYGLYGPIQNRSGLNEQRMTLQAVLVSGLILCGTIYLSRGEAASRIVVVLSVLLTGAMLCARRALWRSMVYTRYREGVDTRNVLIIGAGRVAHALRNHLESLRHLGFRFRGFISLTEQEAESGDADIIGDVKNCLALARALFVDEIFFSVPADKRMVIALVNEARELGIDVRVVPDLYDGLAWNAPVEYIGQFPTIPLHRRDFPIGSFMVKRMMDITLSALALLALSPVLLAISIAVRFNSTGPIFYKARRIGRKGRTFNCMKFRTMVQNADDLKAQLEHMNERDGILFKVTNDPRITRVGRVLRKYSLDEIPQFFNVLRGDMSLVGPRPPIASEVERYDLAHLRRLDVLPGITGLWQVEARQDPSFDSYISLDTAYVENWNLWLDLKILVRTVSVVLGGTGT</sequence>
<dbReference type="AlphaFoldDB" id="A0A1H4TE16"/>
<evidence type="ECO:0000259" key="8">
    <source>
        <dbReference type="Pfam" id="PF02397"/>
    </source>
</evidence>
<keyword evidence="3 9" id="KW-0808">Transferase</keyword>
<dbReference type="Proteomes" id="UP000182409">
    <property type="component" value="Unassembled WGS sequence"/>
</dbReference>
<dbReference type="NCBIfam" id="TIGR03025">
    <property type="entry name" value="EPS_sugtrans"/>
    <property type="match status" value="1"/>
</dbReference>
<protein>
    <submittedName>
        <fullName evidence="9">Undecaprenyl-phosphate galactose phosphotransferase, WbaP/exopolysaccharide biosynthesis polyprenyl glycosylphosphotransferase</fullName>
    </submittedName>
</protein>
<reference evidence="9 10" key="1">
    <citation type="submission" date="2016-10" db="EMBL/GenBank/DDBJ databases">
        <authorList>
            <person name="de Groot N.N."/>
        </authorList>
    </citation>
    <scope>NUCLEOTIDE SEQUENCE [LARGE SCALE GENOMIC DNA]</scope>
    <source>
        <strain evidence="9 10">AB35.6</strain>
    </source>
</reference>
<dbReference type="InterPro" id="IPR036291">
    <property type="entry name" value="NAD(P)-bd_dom_sf"/>
</dbReference>
<keyword evidence="4 7" id="KW-0812">Transmembrane</keyword>
<feature type="transmembrane region" description="Helical" evidence="7">
    <location>
        <begin position="108"/>
        <end position="126"/>
    </location>
</feature>
<accession>A0A1H4TE16</accession>
<comment type="similarity">
    <text evidence="2">Belongs to the bacterial sugar transferase family.</text>
</comment>
<evidence type="ECO:0000256" key="1">
    <source>
        <dbReference type="ARBA" id="ARBA00004141"/>
    </source>
</evidence>
<evidence type="ECO:0000256" key="6">
    <source>
        <dbReference type="ARBA" id="ARBA00023136"/>
    </source>
</evidence>
<feature type="transmembrane region" description="Helical" evidence="7">
    <location>
        <begin position="132"/>
        <end position="154"/>
    </location>
</feature>
<dbReference type="Pfam" id="PF13727">
    <property type="entry name" value="CoA_binding_3"/>
    <property type="match status" value="1"/>
</dbReference>
<dbReference type="Gene3D" id="3.40.50.720">
    <property type="entry name" value="NAD(P)-binding Rossmann-like Domain"/>
    <property type="match status" value="1"/>
</dbReference>
<dbReference type="GO" id="GO:0016780">
    <property type="term" value="F:phosphotransferase activity, for other substituted phosphate groups"/>
    <property type="evidence" value="ECO:0007669"/>
    <property type="project" value="TreeGrafter"/>
</dbReference>
<feature type="transmembrane region" description="Helical" evidence="7">
    <location>
        <begin position="29"/>
        <end position="49"/>
    </location>
</feature>
<dbReference type="SUPFAM" id="SSF51735">
    <property type="entry name" value="NAD(P)-binding Rossmann-fold domains"/>
    <property type="match status" value="1"/>
</dbReference>
<keyword evidence="6 7" id="KW-0472">Membrane</keyword>
<feature type="domain" description="Bacterial sugar transferase" evidence="8">
    <location>
        <begin position="300"/>
        <end position="487"/>
    </location>
</feature>
<evidence type="ECO:0000256" key="5">
    <source>
        <dbReference type="ARBA" id="ARBA00022989"/>
    </source>
</evidence>
<dbReference type="InterPro" id="IPR017475">
    <property type="entry name" value="EPS_sugar_tfrase"/>
</dbReference>
<dbReference type="InterPro" id="IPR003362">
    <property type="entry name" value="Bact_transf"/>
</dbReference>
<name>A0A1H4TE16_9BACT</name>
<feature type="transmembrane region" description="Helical" evidence="7">
    <location>
        <begin position="69"/>
        <end position="87"/>
    </location>
</feature>
<feature type="transmembrane region" description="Helical" evidence="7">
    <location>
        <begin position="305"/>
        <end position="326"/>
    </location>
</feature>
<keyword evidence="5 7" id="KW-1133">Transmembrane helix</keyword>
<evidence type="ECO:0000256" key="2">
    <source>
        <dbReference type="ARBA" id="ARBA00006464"/>
    </source>
</evidence>
<evidence type="ECO:0000256" key="3">
    <source>
        <dbReference type="ARBA" id="ARBA00022679"/>
    </source>
</evidence>
<evidence type="ECO:0000256" key="4">
    <source>
        <dbReference type="ARBA" id="ARBA00022692"/>
    </source>
</evidence>
<dbReference type="EMBL" id="FNSD01000001">
    <property type="protein sequence ID" value="SEC54597.1"/>
    <property type="molecule type" value="Genomic_DNA"/>
</dbReference>
<proteinExistence type="inferred from homology"/>
<evidence type="ECO:0000256" key="7">
    <source>
        <dbReference type="SAM" id="Phobius"/>
    </source>
</evidence>
<dbReference type="PANTHER" id="PTHR30576:SF10">
    <property type="entry name" value="SLL5057 PROTEIN"/>
    <property type="match status" value="1"/>
</dbReference>
<comment type="subcellular location">
    <subcellularLocation>
        <location evidence="1">Membrane</location>
        <topology evidence="1">Multi-pass membrane protein</topology>
    </subcellularLocation>
</comment>
<dbReference type="GO" id="GO:0016020">
    <property type="term" value="C:membrane"/>
    <property type="evidence" value="ECO:0007669"/>
    <property type="project" value="UniProtKB-SubCell"/>
</dbReference>
<dbReference type="OrthoDB" id="9808602at2"/>
<dbReference type="Pfam" id="PF02397">
    <property type="entry name" value="Bac_transf"/>
    <property type="match status" value="1"/>
</dbReference>
<gene>
    <name evidence="9" type="ORF">SAMN05443244_3726</name>
</gene>
<evidence type="ECO:0000313" key="10">
    <source>
        <dbReference type="Proteomes" id="UP000182409"/>
    </source>
</evidence>
<organism evidence="9 10">
    <name type="scientific">Terriglobus roseus</name>
    <dbReference type="NCBI Taxonomy" id="392734"/>
    <lineage>
        <taxon>Bacteria</taxon>
        <taxon>Pseudomonadati</taxon>
        <taxon>Acidobacteriota</taxon>
        <taxon>Terriglobia</taxon>
        <taxon>Terriglobales</taxon>
        <taxon>Acidobacteriaceae</taxon>
        <taxon>Terriglobus</taxon>
    </lineage>
</organism>
<dbReference type="PANTHER" id="PTHR30576">
    <property type="entry name" value="COLANIC BIOSYNTHESIS UDP-GLUCOSE LIPID CARRIER TRANSFERASE"/>
    <property type="match status" value="1"/>
</dbReference>
<evidence type="ECO:0000313" key="9">
    <source>
        <dbReference type="EMBL" id="SEC54597.1"/>
    </source>
</evidence>